<dbReference type="EMBL" id="ML180544">
    <property type="protein sequence ID" value="THU77128.1"/>
    <property type="molecule type" value="Genomic_DNA"/>
</dbReference>
<name>A0A4S8KP96_DENBC</name>
<feature type="non-terminal residue" evidence="1">
    <location>
        <position position="131"/>
    </location>
</feature>
<keyword evidence="2" id="KW-1185">Reference proteome</keyword>
<dbReference type="Proteomes" id="UP000297245">
    <property type="component" value="Unassembled WGS sequence"/>
</dbReference>
<sequence length="131" mass="14393">MGYTNAVQEFQRCVEHALETVREFARAFVDDNGCKGGRSRYNEEVEDGYKEARKFFIEYLRNLDLLLGALINAGVTASGIKAILAAIRLKIVGSIVSLEGWAISNGIVQKVLDWPLPESVTEVRGFLGTAG</sequence>
<dbReference type="OrthoDB" id="3186349at2759"/>
<accession>A0A4S8KP96</accession>
<evidence type="ECO:0000313" key="2">
    <source>
        <dbReference type="Proteomes" id="UP000297245"/>
    </source>
</evidence>
<dbReference type="InterPro" id="IPR043128">
    <property type="entry name" value="Rev_trsase/Diguanyl_cyclase"/>
</dbReference>
<gene>
    <name evidence="1" type="ORF">K435DRAFT_703072</name>
</gene>
<evidence type="ECO:0000313" key="1">
    <source>
        <dbReference type="EMBL" id="THU77128.1"/>
    </source>
</evidence>
<proteinExistence type="predicted"/>
<dbReference type="Gene3D" id="3.30.70.270">
    <property type="match status" value="1"/>
</dbReference>
<dbReference type="InterPro" id="IPR043502">
    <property type="entry name" value="DNA/RNA_pol_sf"/>
</dbReference>
<protein>
    <submittedName>
        <fullName evidence="1">Uncharacterized protein</fullName>
    </submittedName>
</protein>
<reference evidence="1 2" key="1">
    <citation type="journal article" date="2019" name="Nat. Ecol. Evol.">
        <title>Megaphylogeny resolves global patterns of mushroom evolution.</title>
        <authorList>
            <person name="Varga T."/>
            <person name="Krizsan K."/>
            <person name="Foldi C."/>
            <person name="Dima B."/>
            <person name="Sanchez-Garcia M."/>
            <person name="Sanchez-Ramirez S."/>
            <person name="Szollosi G.J."/>
            <person name="Szarkandi J.G."/>
            <person name="Papp V."/>
            <person name="Albert L."/>
            <person name="Andreopoulos W."/>
            <person name="Angelini C."/>
            <person name="Antonin V."/>
            <person name="Barry K.W."/>
            <person name="Bougher N.L."/>
            <person name="Buchanan P."/>
            <person name="Buyck B."/>
            <person name="Bense V."/>
            <person name="Catcheside P."/>
            <person name="Chovatia M."/>
            <person name="Cooper J."/>
            <person name="Damon W."/>
            <person name="Desjardin D."/>
            <person name="Finy P."/>
            <person name="Geml J."/>
            <person name="Haridas S."/>
            <person name="Hughes K."/>
            <person name="Justo A."/>
            <person name="Karasinski D."/>
            <person name="Kautmanova I."/>
            <person name="Kiss B."/>
            <person name="Kocsube S."/>
            <person name="Kotiranta H."/>
            <person name="LaButti K.M."/>
            <person name="Lechner B.E."/>
            <person name="Liimatainen K."/>
            <person name="Lipzen A."/>
            <person name="Lukacs Z."/>
            <person name="Mihaltcheva S."/>
            <person name="Morgado L.N."/>
            <person name="Niskanen T."/>
            <person name="Noordeloos M.E."/>
            <person name="Ohm R.A."/>
            <person name="Ortiz-Santana B."/>
            <person name="Ovrebo C."/>
            <person name="Racz N."/>
            <person name="Riley R."/>
            <person name="Savchenko A."/>
            <person name="Shiryaev A."/>
            <person name="Soop K."/>
            <person name="Spirin V."/>
            <person name="Szebenyi C."/>
            <person name="Tomsovsky M."/>
            <person name="Tulloss R.E."/>
            <person name="Uehling J."/>
            <person name="Grigoriev I.V."/>
            <person name="Vagvolgyi C."/>
            <person name="Papp T."/>
            <person name="Martin F.M."/>
            <person name="Miettinen O."/>
            <person name="Hibbett D.S."/>
            <person name="Nagy L.G."/>
        </authorList>
    </citation>
    <scope>NUCLEOTIDE SEQUENCE [LARGE SCALE GENOMIC DNA]</scope>
    <source>
        <strain evidence="1 2">CBS 962.96</strain>
    </source>
</reference>
<organism evidence="1 2">
    <name type="scientific">Dendrothele bispora (strain CBS 962.96)</name>
    <dbReference type="NCBI Taxonomy" id="1314807"/>
    <lineage>
        <taxon>Eukaryota</taxon>
        <taxon>Fungi</taxon>
        <taxon>Dikarya</taxon>
        <taxon>Basidiomycota</taxon>
        <taxon>Agaricomycotina</taxon>
        <taxon>Agaricomycetes</taxon>
        <taxon>Agaricomycetidae</taxon>
        <taxon>Agaricales</taxon>
        <taxon>Agaricales incertae sedis</taxon>
        <taxon>Dendrothele</taxon>
    </lineage>
</organism>
<dbReference type="AlphaFoldDB" id="A0A4S8KP96"/>
<dbReference type="SUPFAM" id="SSF56672">
    <property type="entry name" value="DNA/RNA polymerases"/>
    <property type="match status" value="1"/>
</dbReference>